<feature type="region of interest" description="Disordered" evidence="1">
    <location>
        <begin position="156"/>
        <end position="195"/>
    </location>
</feature>
<evidence type="ECO:0000256" key="1">
    <source>
        <dbReference type="SAM" id="MobiDB-lite"/>
    </source>
</evidence>
<evidence type="ECO:0000256" key="2">
    <source>
        <dbReference type="SAM" id="SignalP"/>
    </source>
</evidence>
<dbReference type="AlphaFoldDB" id="A0A4Q0S818"/>
<reference evidence="3 4" key="1">
    <citation type="submission" date="2015-04" db="EMBL/GenBank/DDBJ databases">
        <title>Comparative genomics of rhizobia nodulating Arachis hypogaea in China.</title>
        <authorList>
            <person name="Li Y."/>
        </authorList>
    </citation>
    <scope>NUCLEOTIDE SEQUENCE [LARGE SCALE GENOMIC DNA]</scope>
    <source>
        <strain evidence="3 4">CCBAU 51787</strain>
    </source>
</reference>
<feature type="region of interest" description="Disordered" evidence="1">
    <location>
        <begin position="37"/>
        <end position="67"/>
    </location>
</feature>
<dbReference type="EMBL" id="LBJM01000088">
    <property type="protein sequence ID" value="RXH32600.1"/>
    <property type="molecule type" value="Genomic_DNA"/>
</dbReference>
<evidence type="ECO:0000313" key="3">
    <source>
        <dbReference type="EMBL" id="RXH32600.1"/>
    </source>
</evidence>
<sequence length="195" mass="20566">MRQRVFELRNAVLRQFAATLAVSCLLVLAGLGGASAQSGSPAPDQSKAAAQPADAAKDAAQNQRRTDEFAEAAQVINGPAGNPECVWLGRRVVRLMWRDDLDTAFRHLDLYDRFGCPGGHIQAAFRCLTRFGGQIDPKVAETLDSRVHACWINPASQPQQASASQAASPASGTSQAPQPAASPSPAPSPTPAPQK</sequence>
<feature type="compositionally biased region" description="Low complexity" evidence="1">
    <location>
        <begin position="37"/>
        <end position="61"/>
    </location>
</feature>
<proteinExistence type="predicted"/>
<feature type="chain" id="PRO_5020930211" evidence="2">
    <location>
        <begin position="37"/>
        <end position="195"/>
    </location>
</feature>
<feature type="compositionally biased region" description="Pro residues" evidence="1">
    <location>
        <begin position="180"/>
        <end position="195"/>
    </location>
</feature>
<feature type="signal peptide" evidence="2">
    <location>
        <begin position="1"/>
        <end position="36"/>
    </location>
</feature>
<dbReference type="RefSeq" id="WP_128947073.1">
    <property type="nucleotide sequence ID" value="NZ_LBJM01000088.1"/>
</dbReference>
<name>A0A4Q0S818_9BRAD</name>
<protein>
    <submittedName>
        <fullName evidence="3">Beta-1-3, beta-1-6-glucan biosynthesis protein</fullName>
    </submittedName>
</protein>
<organism evidence="3 4">
    <name type="scientific">Bradyrhizobium zhanjiangense</name>
    <dbReference type="NCBI Taxonomy" id="1325107"/>
    <lineage>
        <taxon>Bacteria</taxon>
        <taxon>Pseudomonadati</taxon>
        <taxon>Pseudomonadota</taxon>
        <taxon>Alphaproteobacteria</taxon>
        <taxon>Hyphomicrobiales</taxon>
        <taxon>Nitrobacteraceae</taxon>
        <taxon>Bradyrhizobium</taxon>
    </lineage>
</organism>
<accession>A0A4Q0S818</accession>
<evidence type="ECO:0000313" key="4">
    <source>
        <dbReference type="Proteomes" id="UP000290565"/>
    </source>
</evidence>
<gene>
    <name evidence="3" type="ORF">XH94_31875</name>
</gene>
<keyword evidence="2" id="KW-0732">Signal</keyword>
<comment type="caution">
    <text evidence="3">The sequence shown here is derived from an EMBL/GenBank/DDBJ whole genome shotgun (WGS) entry which is preliminary data.</text>
</comment>
<feature type="compositionally biased region" description="Low complexity" evidence="1">
    <location>
        <begin position="156"/>
        <end position="179"/>
    </location>
</feature>
<dbReference type="Proteomes" id="UP000290565">
    <property type="component" value="Unassembled WGS sequence"/>
</dbReference>